<dbReference type="STRING" id="762968.HMPREF9441_03256"/>
<dbReference type="GO" id="GO:0005737">
    <property type="term" value="C:cytoplasm"/>
    <property type="evidence" value="ECO:0007669"/>
    <property type="project" value="TreeGrafter"/>
</dbReference>
<dbReference type="GO" id="GO:0070403">
    <property type="term" value="F:NAD+ binding"/>
    <property type="evidence" value="ECO:0007669"/>
    <property type="project" value="InterPro"/>
</dbReference>
<dbReference type="InterPro" id="IPR036291">
    <property type="entry name" value="NAD(P)-bd_dom_sf"/>
</dbReference>
<dbReference type="Proteomes" id="UP000003598">
    <property type="component" value="Unassembled WGS sequence"/>
</dbReference>
<dbReference type="SUPFAM" id="SSF51735">
    <property type="entry name" value="NAD(P)-binding Rossmann-fold domains"/>
    <property type="match status" value="1"/>
</dbReference>
<reference evidence="6 7" key="1">
    <citation type="submission" date="2011-03" db="EMBL/GenBank/DDBJ databases">
        <authorList>
            <person name="Weinstock G."/>
            <person name="Sodergren E."/>
            <person name="Clifton S."/>
            <person name="Fulton L."/>
            <person name="Fulton B."/>
            <person name="Courtney L."/>
            <person name="Fronick C."/>
            <person name="Harrison M."/>
            <person name="Strong C."/>
            <person name="Farmer C."/>
            <person name="Delahaunty K."/>
            <person name="Markovic C."/>
            <person name="Hall O."/>
            <person name="Minx P."/>
            <person name="Tomlinson C."/>
            <person name="Mitreva M."/>
            <person name="Hou S."/>
            <person name="Chen J."/>
            <person name="Wollam A."/>
            <person name="Pepin K.H."/>
            <person name="Johnson M."/>
            <person name="Bhonagiri V."/>
            <person name="Zhang X."/>
            <person name="Suruliraj S."/>
            <person name="Warren W."/>
            <person name="Chinwalla A."/>
            <person name="Mardis E.R."/>
            <person name="Wilson R.K."/>
        </authorList>
    </citation>
    <scope>NUCLEOTIDE SEQUENCE [LARGE SCALE GENOMIC DNA]</scope>
    <source>
        <strain evidence="6 7">YIT 11840</strain>
    </source>
</reference>
<dbReference type="PANTHER" id="PTHR43078:SF7">
    <property type="entry name" value="UDP-GLUCURONATE DECARBOXYLASE"/>
    <property type="match status" value="1"/>
</dbReference>
<name>G5SV41_9BACT</name>
<keyword evidence="4" id="KW-0456">Lyase</keyword>
<keyword evidence="3" id="KW-0520">NAD</keyword>
<evidence type="ECO:0000256" key="4">
    <source>
        <dbReference type="ARBA" id="ARBA00023239"/>
    </source>
</evidence>
<feature type="domain" description="NAD-dependent epimerase/dehydratase" evidence="5">
    <location>
        <begin position="25"/>
        <end position="265"/>
    </location>
</feature>
<dbReference type="GeneID" id="93558501"/>
<evidence type="ECO:0000256" key="3">
    <source>
        <dbReference type="ARBA" id="ARBA00023027"/>
    </source>
</evidence>
<dbReference type="PATRIC" id="fig|762968.3.peg.2873"/>
<comment type="cofactor">
    <cofactor evidence="1">
        <name>NAD(+)</name>
        <dbReference type="ChEBI" id="CHEBI:57540"/>
    </cofactor>
</comment>
<evidence type="ECO:0000259" key="5">
    <source>
        <dbReference type="Pfam" id="PF01370"/>
    </source>
</evidence>
<protein>
    <submittedName>
        <fullName evidence="6">NAD dependent epimerase/dehydratase family protein</fullName>
    </submittedName>
</protein>
<evidence type="ECO:0000256" key="2">
    <source>
        <dbReference type="ARBA" id="ARBA00022793"/>
    </source>
</evidence>
<dbReference type="GO" id="GO:0042732">
    <property type="term" value="P:D-xylose metabolic process"/>
    <property type="evidence" value="ECO:0007669"/>
    <property type="project" value="InterPro"/>
</dbReference>
<keyword evidence="7" id="KW-1185">Reference proteome</keyword>
<dbReference type="Gene3D" id="3.40.50.720">
    <property type="entry name" value="NAD(P)-binding Rossmann-like Domain"/>
    <property type="match status" value="1"/>
</dbReference>
<evidence type="ECO:0000256" key="1">
    <source>
        <dbReference type="ARBA" id="ARBA00001911"/>
    </source>
</evidence>
<sequence length="339" mass="38018">MAYIDDLREVGKLSLPWEKLSGKNIFIAGATGLIGRCFVDVLMNRKGQDYHVYASGRSMERAKEYFFAYANSPFFHFMKHDIISPLICEIQFHFILDAASGASPQLYATDPVGVMKANFYGVDNLLSYGRDNGLEKFVYVSSGEIYGEGDGRVFTEDYSGYVDCASVRACYPSSKRAAETLCESYSSQYGIDISIARPCHVYGPYFTENDQRVYAQFIRNIMKGKNIAMKSDGSQYRSWCYVVDCVAALLYIMLKGENRQAYNIADISSNISIKELAEMIAEIGNRKVVMEIPSVMEKSGYNVVTKSVFSTDKLKALGWEVKGTMKEKMQATIFSAMSC</sequence>
<comment type="caution">
    <text evidence="6">The sequence shown here is derived from an EMBL/GenBank/DDBJ whole genome shotgun (WGS) entry which is preliminary data.</text>
</comment>
<dbReference type="PANTHER" id="PTHR43078">
    <property type="entry name" value="UDP-GLUCURONIC ACID DECARBOXYLASE-RELATED"/>
    <property type="match status" value="1"/>
</dbReference>
<keyword evidence="2" id="KW-0210">Decarboxylase</keyword>
<evidence type="ECO:0000313" key="6">
    <source>
        <dbReference type="EMBL" id="EHG98897.1"/>
    </source>
</evidence>
<organism evidence="6 7">
    <name type="scientific">Paraprevotella clara YIT 11840</name>
    <dbReference type="NCBI Taxonomy" id="762968"/>
    <lineage>
        <taxon>Bacteria</taxon>
        <taxon>Pseudomonadati</taxon>
        <taxon>Bacteroidota</taxon>
        <taxon>Bacteroidia</taxon>
        <taxon>Bacteroidales</taxon>
        <taxon>Prevotellaceae</taxon>
        <taxon>Paraprevotella</taxon>
    </lineage>
</organism>
<dbReference type="RefSeq" id="WP_008622339.1">
    <property type="nucleotide sequence ID" value="NZ_JH376624.1"/>
</dbReference>
<dbReference type="OrthoDB" id="9810015at2"/>
<proteinExistence type="predicted"/>
<dbReference type="AlphaFoldDB" id="G5SV41"/>
<dbReference type="eggNOG" id="COG0451">
    <property type="taxonomic scope" value="Bacteria"/>
</dbReference>
<dbReference type="GO" id="GO:0048040">
    <property type="term" value="F:UDP-glucuronate decarboxylase activity"/>
    <property type="evidence" value="ECO:0007669"/>
    <property type="project" value="TreeGrafter"/>
</dbReference>
<evidence type="ECO:0000313" key="7">
    <source>
        <dbReference type="Proteomes" id="UP000003598"/>
    </source>
</evidence>
<dbReference type="Pfam" id="PF01370">
    <property type="entry name" value="Epimerase"/>
    <property type="match status" value="1"/>
</dbReference>
<dbReference type="HOGENOM" id="CLU_007383_4_0_10"/>
<gene>
    <name evidence="6" type="ORF">HMPREF9441_03256</name>
</gene>
<accession>G5SV41</accession>
<dbReference type="InterPro" id="IPR044516">
    <property type="entry name" value="UXS-like"/>
</dbReference>
<dbReference type="EMBL" id="AFFY01000053">
    <property type="protein sequence ID" value="EHG98897.1"/>
    <property type="molecule type" value="Genomic_DNA"/>
</dbReference>
<dbReference type="InterPro" id="IPR001509">
    <property type="entry name" value="Epimerase_deHydtase"/>
</dbReference>